<keyword evidence="2" id="KW-0808">Transferase</keyword>
<evidence type="ECO:0000313" key="3">
    <source>
        <dbReference type="Proteomes" id="UP000593892"/>
    </source>
</evidence>
<dbReference type="KEGG" id="pfer:IRI77_30065"/>
<dbReference type="PANTHER" id="PTHR40050">
    <property type="entry name" value="INNER SPORE COAT PROTEIN H"/>
    <property type="match status" value="1"/>
</dbReference>
<accession>A0A7S7NNP0</accession>
<dbReference type="InterPro" id="IPR014867">
    <property type="entry name" value="Spore_coat_CotH_CotH2/3/7"/>
</dbReference>
<keyword evidence="3" id="KW-1185">Reference proteome</keyword>
<dbReference type="RefSeq" id="WP_194448650.1">
    <property type="nucleotide sequence ID" value="NZ_CP063849.1"/>
</dbReference>
<reference evidence="2 3" key="1">
    <citation type="submission" date="2020-10" db="EMBL/GenBank/DDBJ databases">
        <title>Complete genome sequence of Paludibaculum fermentans P105T, a facultatively anaerobic acidobacterium capable of dissimilatory Fe(III) reduction.</title>
        <authorList>
            <person name="Dedysh S.N."/>
            <person name="Beletsky A.V."/>
            <person name="Kulichevskaya I.S."/>
            <person name="Mardanov A.V."/>
            <person name="Ravin N.V."/>
        </authorList>
    </citation>
    <scope>NUCLEOTIDE SEQUENCE [LARGE SCALE GENOMIC DNA]</scope>
    <source>
        <strain evidence="2 3">P105</strain>
    </source>
</reference>
<gene>
    <name evidence="2" type="ORF">IRI77_30065</name>
</gene>
<name>A0A7S7NNP0_PALFE</name>
<evidence type="ECO:0000256" key="1">
    <source>
        <dbReference type="SAM" id="SignalP"/>
    </source>
</evidence>
<keyword evidence="1" id="KW-0732">Signal</keyword>
<keyword evidence="2" id="KW-0418">Kinase</keyword>
<organism evidence="2 3">
    <name type="scientific">Paludibaculum fermentans</name>
    <dbReference type="NCBI Taxonomy" id="1473598"/>
    <lineage>
        <taxon>Bacteria</taxon>
        <taxon>Pseudomonadati</taxon>
        <taxon>Acidobacteriota</taxon>
        <taxon>Terriglobia</taxon>
        <taxon>Bryobacterales</taxon>
        <taxon>Bryobacteraceae</taxon>
        <taxon>Paludibaculum</taxon>
    </lineage>
</organism>
<sequence length="412" mass="46311">MKINNLILIGLLASFCPGSLLAQVPDSVIDSSTKLYDSSVLHQFDLTMSPDDWALLKQNYTEDTNYKATMSWSGITVTDVAVRSRGSSSRSGVKPSLKISIDKYVDGARFLLQKSLVLINMIQDPPMLRDYLSMQMFRRAGVPAPRSAFARVNVNGEYQGLFLLVEDIDTPFLARNFYTNTGWLYEYNLVNIYHFEDLGDDPAAYSPDPFELKTNKKTPNTGELIAFIKAVNSTTPETFVDDIASHLDINRLLRHVAVETYLGEIDGLAGVVGSNNFYLYQAGAGTPFEFIPWDKSAALNYWDEPIFARLDENVILHTALQVPELKQRFLFHLNEVNRLAGGKDGWLDRLTAQAIALTKASAIEDKNKPYTQAEYDEALDWTIFSIRSRFTFIQEALASEGVQNQEPDSRVQ</sequence>
<evidence type="ECO:0000313" key="2">
    <source>
        <dbReference type="EMBL" id="QOY86981.1"/>
    </source>
</evidence>
<dbReference type="Pfam" id="PF08757">
    <property type="entry name" value="CotH"/>
    <property type="match status" value="1"/>
</dbReference>
<protein>
    <submittedName>
        <fullName evidence="2">CotH kinase family protein</fullName>
    </submittedName>
</protein>
<proteinExistence type="predicted"/>
<dbReference type="GO" id="GO:0016301">
    <property type="term" value="F:kinase activity"/>
    <property type="evidence" value="ECO:0007669"/>
    <property type="project" value="UniProtKB-KW"/>
</dbReference>
<feature type="chain" id="PRO_5032605716" evidence="1">
    <location>
        <begin position="23"/>
        <end position="412"/>
    </location>
</feature>
<dbReference type="EMBL" id="CP063849">
    <property type="protein sequence ID" value="QOY86981.1"/>
    <property type="molecule type" value="Genomic_DNA"/>
</dbReference>
<dbReference type="Proteomes" id="UP000593892">
    <property type="component" value="Chromosome"/>
</dbReference>
<dbReference type="AlphaFoldDB" id="A0A7S7NNP0"/>
<dbReference type="PANTHER" id="PTHR40050:SF1">
    <property type="entry name" value="INNER SPORE COAT PROTEIN H"/>
    <property type="match status" value="1"/>
</dbReference>
<feature type="signal peptide" evidence="1">
    <location>
        <begin position="1"/>
        <end position="22"/>
    </location>
</feature>